<evidence type="ECO:0000256" key="1">
    <source>
        <dbReference type="ARBA" id="ARBA00004299"/>
    </source>
</evidence>
<evidence type="ECO:0000313" key="21">
    <source>
        <dbReference type="EMBL" id="TID28965.1"/>
    </source>
</evidence>
<feature type="domain" description="Sec23/Sec24 helical" evidence="19">
    <location>
        <begin position="517"/>
        <end position="615"/>
    </location>
</feature>
<keyword evidence="10 15" id="KW-0653">Protein transport</keyword>
<dbReference type="SUPFAM" id="SSF82919">
    <property type="entry name" value="Zn-finger domain of Sec23/24"/>
    <property type="match status" value="1"/>
</dbReference>
<name>A0A4T0X260_9ASCO</name>
<evidence type="ECO:0000256" key="13">
    <source>
        <dbReference type="ARBA" id="ARBA00023329"/>
    </source>
</evidence>
<dbReference type="InterPro" id="IPR036175">
    <property type="entry name" value="Sec23/24_helical_dom_sf"/>
</dbReference>
<dbReference type="InterPro" id="IPR007123">
    <property type="entry name" value="Gelsolin-like_dom"/>
</dbReference>
<dbReference type="InterPro" id="IPR012990">
    <property type="entry name" value="Beta-sandwich_Sec23_24"/>
</dbReference>
<dbReference type="SUPFAM" id="SSF81811">
    <property type="entry name" value="Helical domain of Sec23/24"/>
    <property type="match status" value="1"/>
</dbReference>
<feature type="domain" description="Sec23/Sec24 beta-sandwich" evidence="20">
    <location>
        <begin position="395"/>
        <end position="500"/>
    </location>
</feature>
<comment type="subcellular location">
    <subcellularLocation>
        <location evidence="15">Cytoplasm</location>
    </subcellularLocation>
    <subcellularLocation>
        <location evidence="1 15">Cytoplasmic vesicle</location>
        <location evidence="1 15">COPII-coated vesicle membrane</location>
        <topology evidence="1 15">Peripheral membrane protein</topology>
        <orientation evidence="1 15">Cytoplasmic side</orientation>
    </subcellularLocation>
    <subcellularLocation>
        <location evidence="2 15">Endoplasmic reticulum membrane</location>
        <topology evidence="2 15">Peripheral membrane protein</topology>
        <orientation evidence="2 15">Cytoplasmic side</orientation>
    </subcellularLocation>
    <subcellularLocation>
        <location evidence="15">Golgi apparatus membrane</location>
        <topology evidence="15">Peripheral membrane protein</topology>
        <orientation evidence="15">Cytoplasmic side</orientation>
    </subcellularLocation>
</comment>
<evidence type="ECO:0000259" key="16">
    <source>
        <dbReference type="Pfam" id="PF00626"/>
    </source>
</evidence>
<dbReference type="Gene3D" id="2.30.30.380">
    <property type="entry name" value="Zn-finger domain of Sec23/24"/>
    <property type="match status" value="1"/>
</dbReference>
<dbReference type="GO" id="GO:0070971">
    <property type="term" value="C:endoplasmic reticulum exit site"/>
    <property type="evidence" value="ECO:0007669"/>
    <property type="project" value="TreeGrafter"/>
</dbReference>
<dbReference type="FunFam" id="3.40.20.10:FF:000041">
    <property type="entry name" value="Protein transport protein SEC23"/>
    <property type="match status" value="1"/>
</dbReference>
<dbReference type="GO" id="GO:0030127">
    <property type="term" value="C:COPII vesicle coat"/>
    <property type="evidence" value="ECO:0007669"/>
    <property type="project" value="InterPro"/>
</dbReference>
<dbReference type="InterPro" id="IPR036174">
    <property type="entry name" value="Znf_Sec23_Sec24_sf"/>
</dbReference>
<dbReference type="PANTHER" id="PTHR11141">
    <property type="entry name" value="PROTEIN TRANSPORT PROTEIN SEC23"/>
    <property type="match status" value="1"/>
</dbReference>
<evidence type="ECO:0000256" key="7">
    <source>
        <dbReference type="ARBA" id="ARBA00022824"/>
    </source>
</evidence>
<keyword evidence="12 15" id="KW-0472">Membrane</keyword>
<dbReference type="InterPro" id="IPR006900">
    <property type="entry name" value="Sec23/24_helical_dom"/>
</dbReference>
<dbReference type="AlphaFoldDB" id="A0A4T0X260"/>
<evidence type="ECO:0000256" key="11">
    <source>
        <dbReference type="ARBA" id="ARBA00023034"/>
    </source>
</evidence>
<evidence type="ECO:0000256" key="2">
    <source>
        <dbReference type="ARBA" id="ARBA00004397"/>
    </source>
</evidence>
<dbReference type="Pfam" id="PF08033">
    <property type="entry name" value="Sec23_BS"/>
    <property type="match status" value="1"/>
</dbReference>
<evidence type="ECO:0000259" key="20">
    <source>
        <dbReference type="Pfam" id="PF08033"/>
    </source>
</evidence>
<evidence type="ECO:0000256" key="15">
    <source>
        <dbReference type="RuleBase" id="RU365030"/>
    </source>
</evidence>
<dbReference type="InterPro" id="IPR037364">
    <property type="entry name" value="Sec23"/>
</dbReference>
<dbReference type="InterPro" id="IPR036465">
    <property type="entry name" value="vWFA_dom_sf"/>
</dbReference>
<dbReference type="InterPro" id="IPR037550">
    <property type="entry name" value="Sec23_C"/>
</dbReference>
<evidence type="ECO:0000256" key="3">
    <source>
        <dbReference type="ARBA" id="ARBA00009210"/>
    </source>
</evidence>
<keyword evidence="11 15" id="KW-0333">Golgi apparatus</keyword>
<dbReference type="EMBL" id="SELW01000355">
    <property type="protein sequence ID" value="TID28965.1"/>
    <property type="molecule type" value="Genomic_DNA"/>
</dbReference>
<evidence type="ECO:0000256" key="4">
    <source>
        <dbReference type="ARBA" id="ARBA00021212"/>
    </source>
</evidence>
<dbReference type="GO" id="GO:0008270">
    <property type="term" value="F:zinc ion binding"/>
    <property type="evidence" value="ECO:0007669"/>
    <property type="project" value="InterPro"/>
</dbReference>
<dbReference type="InterPro" id="IPR006895">
    <property type="entry name" value="Znf_Sec23_Sec24"/>
</dbReference>
<comment type="function">
    <text evidence="14 15">Component of the coat protein complex II (COPII) which promotes the formation of transport vesicles from the endoplasmic reticulum (ER). The coat has two main functions, the physical deformation of the endoplasmic reticulum membrane into vesicles and the selection of cargo molecules.</text>
</comment>
<keyword evidence="9 15" id="KW-0931">ER-Golgi transport</keyword>
<keyword evidence="8 15" id="KW-0862">Zinc</keyword>
<dbReference type="GO" id="GO:0000139">
    <property type="term" value="C:Golgi membrane"/>
    <property type="evidence" value="ECO:0007669"/>
    <property type="project" value="UniProtKB-SubCell"/>
</dbReference>
<evidence type="ECO:0000256" key="6">
    <source>
        <dbReference type="ARBA" id="ARBA00022723"/>
    </source>
</evidence>
<evidence type="ECO:0000259" key="17">
    <source>
        <dbReference type="Pfam" id="PF04810"/>
    </source>
</evidence>
<evidence type="ECO:0000256" key="5">
    <source>
        <dbReference type="ARBA" id="ARBA00022448"/>
    </source>
</evidence>
<comment type="caution">
    <text evidence="21">The sequence shown here is derived from an EMBL/GenBank/DDBJ whole genome shotgun (WGS) entry which is preliminary data.</text>
</comment>
<dbReference type="CDD" id="cd11287">
    <property type="entry name" value="Sec23_C"/>
    <property type="match status" value="1"/>
</dbReference>
<organism evidence="21 22">
    <name type="scientific">Pichia inconspicua</name>
    <dbReference type="NCBI Taxonomy" id="52247"/>
    <lineage>
        <taxon>Eukaryota</taxon>
        <taxon>Fungi</taxon>
        <taxon>Dikarya</taxon>
        <taxon>Ascomycota</taxon>
        <taxon>Saccharomycotina</taxon>
        <taxon>Pichiomycetes</taxon>
        <taxon>Pichiales</taxon>
        <taxon>Pichiaceae</taxon>
        <taxon>Pichia</taxon>
    </lineage>
</organism>
<dbReference type="InterPro" id="IPR036180">
    <property type="entry name" value="Gelsolin-like_dom_sf"/>
</dbReference>
<evidence type="ECO:0000256" key="9">
    <source>
        <dbReference type="ARBA" id="ARBA00022892"/>
    </source>
</evidence>
<dbReference type="SUPFAM" id="SSF81995">
    <property type="entry name" value="beta-sandwich domain of Sec23/24"/>
    <property type="match status" value="1"/>
</dbReference>
<dbReference type="Pfam" id="PF04811">
    <property type="entry name" value="Sec23_trunk"/>
    <property type="match status" value="1"/>
</dbReference>
<dbReference type="PANTHER" id="PTHR11141:SF0">
    <property type="entry name" value="PROTEIN TRANSPORT PROTEIN SEC23"/>
    <property type="match status" value="1"/>
</dbReference>
<dbReference type="OrthoDB" id="10256289at2759"/>
<dbReference type="InterPro" id="IPR006896">
    <property type="entry name" value="Sec23/24_trunk_dom"/>
</dbReference>
<dbReference type="GO" id="GO:0005789">
    <property type="term" value="C:endoplasmic reticulum membrane"/>
    <property type="evidence" value="ECO:0007669"/>
    <property type="project" value="UniProtKB-SubCell"/>
</dbReference>
<dbReference type="GO" id="GO:0090110">
    <property type="term" value="P:COPII-coated vesicle cargo loading"/>
    <property type="evidence" value="ECO:0007669"/>
    <property type="project" value="TreeGrafter"/>
</dbReference>
<keyword evidence="15" id="KW-0963">Cytoplasm</keyword>
<keyword evidence="13 15" id="KW-0968">Cytoplasmic vesicle</keyword>
<keyword evidence="22" id="KW-1185">Reference proteome</keyword>
<dbReference type="SUPFAM" id="SSF53300">
    <property type="entry name" value="vWA-like"/>
    <property type="match status" value="1"/>
</dbReference>
<dbReference type="Pfam" id="PF04815">
    <property type="entry name" value="Sec23_helical"/>
    <property type="match status" value="1"/>
</dbReference>
<gene>
    <name evidence="21" type="ORF">CANINC_002233</name>
</gene>
<evidence type="ECO:0000259" key="19">
    <source>
        <dbReference type="Pfam" id="PF04815"/>
    </source>
</evidence>
<keyword evidence="7 15" id="KW-0256">Endoplasmic reticulum</keyword>
<evidence type="ECO:0000256" key="14">
    <source>
        <dbReference type="ARBA" id="ARBA00025471"/>
    </source>
</evidence>
<dbReference type="GO" id="GO:0006886">
    <property type="term" value="P:intracellular protein transport"/>
    <property type="evidence" value="ECO:0007669"/>
    <property type="project" value="InterPro"/>
</dbReference>
<dbReference type="Pfam" id="PF04810">
    <property type="entry name" value="zf-Sec23_Sec24"/>
    <property type="match status" value="1"/>
</dbReference>
<proteinExistence type="inferred from homology"/>
<dbReference type="Gene3D" id="2.60.40.1670">
    <property type="entry name" value="beta-sandwich domain of Sec23/24"/>
    <property type="match status" value="1"/>
</dbReference>
<reference evidence="21 22" key="1">
    <citation type="journal article" date="2019" name="Front. Genet.">
        <title>Whole-Genome Sequencing of the Opportunistic Yeast Pathogen Candida inconspicua Uncovers Its Hybrid Origin.</title>
        <authorList>
            <person name="Mixao V."/>
            <person name="Hansen A.P."/>
            <person name="Saus E."/>
            <person name="Boekhout T."/>
            <person name="Lass-Florl C."/>
            <person name="Gabaldon T."/>
        </authorList>
    </citation>
    <scope>NUCLEOTIDE SEQUENCE [LARGE SCALE GENOMIC DNA]</scope>
    <source>
        <strain evidence="21 22">CBS 180</strain>
    </source>
</reference>
<feature type="domain" description="Sec23/Sec24 trunk" evidence="18">
    <location>
        <begin position="122"/>
        <end position="382"/>
    </location>
</feature>
<evidence type="ECO:0000259" key="18">
    <source>
        <dbReference type="Pfam" id="PF04811"/>
    </source>
</evidence>
<evidence type="ECO:0000256" key="8">
    <source>
        <dbReference type="ARBA" id="ARBA00022833"/>
    </source>
</evidence>
<dbReference type="Gene3D" id="3.40.20.10">
    <property type="entry name" value="Severin"/>
    <property type="match status" value="1"/>
</dbReference>
<evidence type="ECO:0000256" key="12">
    <source>
        <dbReference type="ARBA" id="ARBA00023136"/>
    </source>
</evidence>
<comment type="similarity">
    <text evidence="3 15">Belongs to the SEC23/SEC24 family. SEC23 subfamily.</text>
</comment>
<feature type="domain" description="Gelsolin-like" evidence="16">
    <location>
        <begin position="630"/>
        <end position="718"/>
    </location>
</feature>
<dbReference type="FunFam" id="3.40.50.410:FF:000043">
    <property type="entry name" value="Protein transport protein SEC23"/>
    <property type="match status" value="1"/>
</dbReference>
<dbReference type="InterPro" id="IPR029006">
    <property type="entry name" value="ADF-H/Gelsolin-like_dom_sf"/>
</dbReference>
<dbReference type="Proteomes" id="UP000307173">
    <property type="component" value="Unassembled WGS sequence"/>
</dbReference>
<dbReference type="Gene3D" id="1.20.120.730">
    <property type="entry name" value="Sec23/Sec24 helical domain"/>
    <property type="match status" value="1"/>
</dbReference>
<sequence>MQAEFEEYEDKTGLKFAFNIFPKTKSQESKCVIPISCLYQPLKLKNDPVLTNTYPIACTSCDAIINPFCIFDINSRQWSCSVCNRQNQLHPSLPNRPTEILDPSMLDVEYVLPENQALQSEQPIPFVYVIDLSLDDNEFESLIESLIESLSMLPESAFVNLITFGKNVNIFELAVEDHNSAYTFNGTKSYTDDELCKKLGLMKKISGQGQLGKLSSQENRFFQRSSICEYVVSNLLRSLKRDTFPVEKYNRKFRSTGTAINIAFQLLNILYPKVGAKILLFIGGVATVGPGCVVSTSFKEPIRSHSDLIKDTKVKKKCNDNKIFYNNIAERASINGHSIDIFIGCYDQVGLYEMESLVDKTGGVIVQSDSFTSAIFKQSFKKFLSRDENGDPLFGLNATMSVKCKNIMVKSFIGHATPLHLDNKKNPSNKVQFHSKNIRDVVGHSGTSIFKLGSVSTHSTYALYFELNENVAGAYSIIQFITSYQHIDGTRRVHVTTSQRLINPSYDTNESIIGSFDQEAATVLVARMAVWKVLYESTGVALKFINKVLIDFLSSFSQYRINDAKSIVLSPNSNLLPQFMYHLRRSNFIQIFNSSPDETTFYRHCLLTEDCINSLIMIQPTLTSYEIEKPEPEPVLLDSTSIKPNRILFLDTFFHILIYHGSLIADWRRQGYQDLPEYDYFKNFLQLPRQEAADILIDRFPLPRFIDTEEGGSQARFLMSKLNPTTSYKTSTAGSLQHFAQFGNTDESGAVILTDDISLQTFMQYVCEAVVKPM</sequence>
<evidence type="ECO:0000256" key="10">
    <source>
        <dbReference type="ARBA" id="ARBA00022927"/>
    </source>
</evidence>
<dbReference type="GO" id="GO:0005096">
    <property type="term" value="F:GTPase activator activity"/>
    <property type="evidence" value="ECO:0007669"/>
    <property type="project" value="TreeGrafter"/>
</dbReference>
<feature type="domain" description="Zinc finger Sec23/Sec24-type" evidence="17">
    <location>
        <begin position="55"/>
        <end position="91"/>
    </location>
</feature>
<keyword evidence="6 15" id="KW-0479">Metal-binding</keyword>
<dbReference type="STRING" id="52247.A0A4T0X260"/>
<dbReference type="SUPFAM" id="SSF82754">
    <property type="entry name" value="C-terminal, gelsolin-like domain of Sec23/24"/>
    <property type="match status" value="1"/>
</dbReference>
<keyword evidence="5 15" id="KW-0813">Transport</keyword>
<dbReference type="Pfam" id="PF00626">
    <property type="entry name" value="Gelsolin"/>
    <property type="match status" value="1"/>
</dbReference>
<accession>A0A4T0X260</accession>
<evidence type="ECO:0000313" key="22">
    <source>
        <dbReference type="Proteomes" id="UP000307173"/>
    </source>
</evidence>
<dbReference type="Gene3D" id="3.40.50.410">
    <property type="entry name" value="von Willebrand factor, type A domain"/>
    <property type="match status" value="1"/>
</dbReference>
<protein>
    <recommendedName>
        <fullName evidence="4 15">Protein transport protein SEC23</fullName>
    </recommendedName>
</protein>